<feature type="transmembrane region" description="Helical" evidence="2">
    <location>
        <begin position="248"/>
        <end position="267"/>
    </location>
</feature>
<reference evidence="4 5" key="1">
    <citation type="submission" date="2019-12" db="EMBL/GenBank/DDBJ databases">
        <authorList>
            <person name="Floudas D."/>
            <person name="Bentzer J."/>
            <person name="Ahren D."/>
            <person name="Johansson T."/>
            <person name="Persson P."/>
            <person name="Tunlid A."/>
        </authorList>
    </citation>
    <scope>NUCLEOTIDE SEQUENCE [LARGE SCALE GENOMIC DNA]</scope>
    <source>
        <strain evidence="4 5">CBS 102.39</strain>
    </source>
</reference>
<dbReference type="AlphaFoldDB" id="A0A8H4R563"/>
<keyword evidence="5" id="KW-1185">Reference proteome</keyword>
<keyword evidence="2" id="KW-0472">Membrane</keyword>
<keyword evidence="2" id="KW-0812">Transmembrane</keyword>
<dbReference type="PANTHER" id="PTHR40465">
    <property type="entry name" value="CHROMOSOME 1, WHOLE GENOME SHOTGUN SEQUENCE"/>
    <property type="match status" value="1"/>
</dbReference>
<feature type="transmembrane region" description="Helical" evidence="2">
    <location>
        <begin position="103"/>
        <end position="122"/>
    </location>
</feature>
<feature type="compositionally biased region" description="Low complexity" evidence="1">
    <location>
        <begin position="291"/>
        <end position="301"/>
    </location>
</feature>
<dbReference type="InterPro" id="IPR045339">
    <property type="entry name" value="DUF6534"/>
</dbReference>
<evidence type="ECO:0000313" key="4">
    <source>
        <dbReference type="EMBL" id="KAF4622401.1"/>
    </source>
</evidence>
<feature type="transmembrane region" description="Helical" evidence="2">
    <location>
        <begin position="31"/>
        <end position="52"/>
    </location>
</feature>
<dbReference type="Pfam" id="PF20152">
    <property type="entry name" value="DUF6534"/>
    <property type="match status" value="1"/>
</dbReference>
<feature type="domain" description="DUF6534" evidence="3">
    <location>
        <begin position="185"/>
        <end position="270"/>
    </location>
</feature>
<keyword evidence="2" id="KW-1133">Transmembrane helix</keyword>
<feature type="transmembrane region" description="Helical" evidence="2">
    <location>
        <begin position="64"/>
        <end position="83"/>
    </location>
</feature>
<name>A0A8H4R563_9AGAR</name>
<feature type="region of interest" description="Disordered" evidence="1">
    <location>
        <begin position="291"/>
        <end position="321"/>
    </location>
</feature>
<proteinExistence type="predicted"/>
<dbReference type="EMBL" id="JAACJL010000002">
    <property type="protein sequence ID" value="KAF4622401.1"/>
    <property type="molecule type" value="Genomic_DNA"/>
</dbReference>
<gene>
    <name evidence="4" type="ORF">D9613_009551</name>
</gene>
<dbReference type="PANTHER" id="PTHR40465:SF1">
    <property type="entry name" value="DUF6534 DOMAIN-CONTAINING PROTEIN"/>
    <property type="match status" value="1"/>
</dbReference>
<organism evidence="4 5">
    <name type="scientific">Agrocybe pediades</name>
    <dbReference type="NCBI Taxonomy" id="84607"/>
    <lineage>
        <taxon>Eukaryota</taxon>
        <taxon>Fungi</taxon>
        <taxon>Dikarya</taxon>
        <taxon>Basidiomycota</taxon>
        <taxon>Agaricomycotina</taxon>
        <taxon>Agaricomycetes</taxon>
        <taxon>Agaricomycetidae</taxon>
        <taxon>Agaricales</taxon>
        <taxon>Agaricineae</taxon>
        <taxon>Strophariaceae</taxon>
        <taxon>Agrocybe</taxon>
    </lineage>
</organism>
<evidence type="ECO:0000313" key="5">
    <source>
        <dbReference type="Proteomes" id="UP000521872"/>
    </source>
</evidence>
<evidence type="ECO:0000256" key="2">
    <source>
        <dbReference type="SAM" id="Phobius"/>
    </source>
</evidence>
<dbReference type="Proteomes" id="UP000521872">
    <property type="component" value="Unassembled WGS sequence"/>
</dbReference>
<feature type="transmembrane region" description="Helical" evidence="2">
    <location>
        <begin position="176"/>
        <end position="196"/>
    </location>
</feature>
<protein>
    <recommendedName>
        <fullName evidence="3">DUF6534 domain-containing protein</fullName>
    </recommendedName>
</protein>
<comment type="caution">
    <text evidence="4">The sequence shown here is derived from an EMBL/GenBank/DDBJ whole genome shotgun (WGS) entry which is preliminary data.</text>
</comment>
<feature type="transmembrane region" description="Helical" evidence="2">
    <location>
        <begin position="134"/>
        <end position="156"/>
    </location>
</feature>
<accession>A0A8H4R563</accession>
<sequence length="342" mass="37851">MSTPSPSGAPSAPPLLIIPDINISKGVDGIFVGYVLSTILLGVTILQAWNYAHNNRDSWKLRSLVALLVSLDIGSTVSSSIFIHKYLIEHFGNFLLLSTVNHGFLVEFIITVVVIFLVQLFFASRVHMLMPKNYILPGLIVLTAVLGFGASIYTIVDQFRHNNVSDLDLAGIRISVGFDQVMILFSDGIATVVLCWHFAKASAQSRVKGTVAILQNLLAYTVTRGLLVTLTDVVFMIMFFINRTNLDWMPLHLSLSKLYVITMIALLNARPGNKRNNTVLSEMNSFHLSTTGPTNTIGSTTRRPQEFSLPSKEFSDSSNERKDVLITEERAVYDDSHKFSAV</sequence>
<evidence type="ECO:0000259" key="3">
    <source>
        <dbReference type="Pfam" id="PF20152"/>
    </source>
</evidence>
<feature type="transmembrane region" description="Helical" evidence="2">
    <location>
        <begin position="217"/>
        <end position="242"/>
    </location>
</feature>
<evidence type="ECO:0000256" key="1">
    <source>
        <dbReference type="SAM" id="MobiDB-lite"/>
    </source>
</evidence>